<feature type="domain" description="TPX2 C-terminal" evidence="10">
    <location>
        <begin position="673"/>
        <end position="749"/>
    </location>
</feature>
<dbReference type="PANTHER" id="PTHR14326">
    <property type="entry name" value="TARGETING PROTEIN FOR XKLP2"/>
    <property type="match status" value="1"/>
</dbReference>
<evidence type="ECO:0000259" key="11">
    <source>
        <dbReference type="Pfam" id="PF12214"/>
    </source>
</evidence>
<evidence type="ECO:0000259" key="10">
    <source>
        <dbReference type="Pfam" id="PF06886"/>
    </source>
</evidence>
<comment type="similarity">
    <text evidence="3">Belongs to the TPX2 family.</text>
</comment>
<dbReference type="GO" id="GO:0008017">
    <property type="term" value="F:microtubule binding"/>
    <property type="evidence" value="ECO:0000318"/>
    <property type="project" value="GO_Central"/>
</dbReference>
<organism evidence="12 13">
    <name type="scientific">Physcomitrium patens</name>
    <name type="common">Spreading-leaved earth moss</name>
    <name type="synonym">Physcomitrella patens</name>
    <dbReference type="NCBI Taxonomy" id="3218"/>
    <lineage>
        <taxon>Eukaryota</taxon>
        <taxon>Viridiplantae</taxon>
        <taxon>Streptophyta</taxon>
        <taxon>Embryophyta</taxon>
        <taxon>Bryophyta</taxon>
        <taxon>Bryophytina</taxon>
        <taxon>Bryopsida</taxon>
        <taxon>Funariidae</taxon>
        <taxon>Funariales</taxon>
        <taxon>Funariaceae</taxon>
        <taxon>Physcomitrium</taxon>
    </lineage>
</organism>
<feature type="coiled-coil region" evidence="8">
    <location>
        <begin position="684"/>
        <end position="722"/>
    </location>
</feature>
<sequence length="784" mass="89130">MAPGHRMEGEVESVAVYSIIEPRYEYCAPKYYDFSYEETEEDIVLAESWFNNAIPYEASPHASKTKSVAELITAAENSGQNSDNGAQQILAHVSPSPKQAIKQGDTNTEHQSSDLEEALVDLNVAREVDVVADPCTPARQHVSHGFSVAVSPIQALVTSPLPAKRLYSEAWSASATTQTQKPRTTPKRSSAVRRSYNSKRNKAAVREANALEETRARKKQKLDGGRLKQIQVVKPSTQDEKPKNQIALTVPQEFRFCTDARAHGDHSTGKVLQRCISVQMAREASPFVSMAERVQRFQQKTPERFHMLPATISCSQLADFEKPKLKLTRPKTPELGTMQRTRPSKMKSTAEIEEEMIANLPKFKARPLPKKILEAPTLPFAQKSTPQVPEFQEFHLHTMERAQQNPKHAFLMLTSSQDAQTDSAVARKERRNSAPGGSTGSLADVRPPRLQTALRARPISVKSTEEIEAEQLAKIPKFKARPLNKRIFKSKGDLGLLRNHKRQVTMPVEFRFQTGQRAQVRCPNLPLQDFEKLTLNREPTSEAVKPTRPPKPFHLATDDRGLAKKMKMIQEQIERDQKEAEARIPKAQPLPYTTKSPIIPHKPTPKTCTKPVPFQLVSLSRHEEEQQRRAAERAQAERLEALLKEFRAQPNLSNAPVFMPIRSNKPLTEIYEFKFNVDTRAVERAEFDKKVAEKQEMYKHYREEYEAARKAEEEKFIKAMRREMVVVARPVPKFDRPFVPQRSNKEPTRPVSPKFNLKTPRTDVRSSRSCGQETPVTQRRIMMR</sequence>
<dbReference type="AlphaFoldDB" id="A0A7I4FGJ8"/>
<dbReference type="GO" id="GO:0090307">
    <property type="term" value="P:mitotic spindle assembly"/>
    <property type="evidence" value="ECO:0000318"/>
    <property type="project" value="GO_Central"/>
</dbReference>
<evidence type="ECO:0008006" key="14">
    <source>
        <dbReference type="Google" id="ProtNLM"/>
    </source>
</evidence>
<dbReference type="Pfam" id="PF06886">
    <property type="entry name" value="TPX2"/>
    <property type="match status" value="1"/>
</dbReference>
<feature type="region of interest" description="Disordered" evidence="9">
    <location>
        <begin position="418"/>
        <end position="445"/>
    </location>
</feature>
<protein>
    <recommendedName>
        <fullName evidence="14">TPX2 C-terminal domain-containing protein</fullName>
    </recommendedName>
</protein>
<reference evidence="12" key="3">
    <citation type="submission" date="2020-12" db="UniProtKB">
        <authorList>
            <consortium name="EnsemblPlants"/>
        </authorList>
    </citation>
    <scope>IDENTIFICATION</scope>
</reference>
<evidence type="ECO:0000313" key="13">
    <source>
        <dbReference type="Proteomes" id="UP000006727"/>
    </source>
</evidence>
<dbReference type="Proteomes" id="UP000006727">
    <property type="component" value="Chromosome 23"/>
</dbReference>
<dbReference type="InterPro" id="IPR027330">
    <property type="entry name" value="TPX2_central_dom"/>
</dbReference>
<evidence type="ECO:0000256" key="4">
    <source>
        <dbReference type="ARBA" id="ARBA00022490"/>
    </source>
</evidence>
<dbReference type="RefSeq" id="XP_073386695.1">
    <property type="nucleotide sequence ID" value="XM_073530594.1"/>
</dbReference>
<dbReference type="InterPro" id="IPR009675">
    <property type="entry name" value="TPX2_fam"/>
</dbReference>
<keyword evidence="5" id="KW-0493">Microtubule</keyword>
<dbReference type="OrthoDB" id="1684416at2759"/>
<name>A0A7I4FGJ8_PHYPA</name>
<dbReference type="Pfam" id="PF12214">
    <property type="entry name" value="TPX2_importin"/>
    <property type="match status" value="2"/>
</dbReference>
<feature type="domain" description="TPX2 central" evidence="11">
    <location>
        <begin position="325"/>
        <end position="408"/>
    </location>
</feature>
<evidence type="ECO:0000256" key="8">
    <source>
        <dbReference type="SAM" id="Coils"/>
    </source>
</evidence>
<evidence type="ECO:0000256" key="9">
    <source>
        <dbReference type="SAM" id="MobiDB-lite"/>
    </source>
</evidence>
<keyword evidence="4" id="KW-0963">Cytoplasm</keyword>
<evidence type="ECO:0000256" key="3">
    <source>
        <dbReference type="ARBA" id="ARBA00005885"/>
    </source>
</evidence>
<keyword evidence="7" id="KW-0539">Nucleus</keyword>
<feature type="coiled-coil region" evidence="8">
    <location>
        <begin position="622"/>
        <end position="649"/>
    </location>
</feature>
<keyword evidence="6" id="KW-0206">Cytoskeleton</keyword>
<dbReference type="InParanoid" id="A0A7I4FGJ8"/>
<reference evidence="12 13" key="1">
    <citation type="journal article" date="2008" name="Science">
        <title>The Physcomitrella genome reveals evolutionary insights into the conquest of land by plants.</title>
        <authorList>
            <person name="Rensing S."/>
            <person name="Lang D."/>
            <person name="Zimmer A."/>
            <person name="Terry A."/>
            <person name="Salamov A."/>
            <person name="Shapiro H."/>
            <person name="Nishiyama T."/>
            <person name="Perroud P.-F."/>
            <person name="Lindquist E."/>
            <person name="Kamisugi Y."/>
            <person name="Tanahashi T."/>
            <person name="Sakakibara K."/>
            <person name="Fujita T."/>
            <person name="Oishi K."/>
            <person name="Shin-I T."/>
            <person name="Kuroki Y."/>
            <person name="Toyoda A."/>
            <person name="Suzuki Y."/>
            <person name="Hashimoto A."/>
            <person name="Yamaguchi K."/>
            <person name="Sugano A."/>
            <person name="Kohara Y."/>
            <person name="Fujiyama A."/>
            <person name="Anterola A."/>
            <person name="Aoki S."/>
            <person name="Ashton N."/>
            <person name="Barbazuk W.B."/>
            <person name="Barker E."/>
            <person name="Bennetzen J."/>
            <person name="Bezanilla M."/>
            <person name="Blankenship R."/>
            <person name="Cho S.H."/>
            <person name="Dutcher S."/>
            <person name="Estelle M."/>
            <person name="Fawcett J.A."/>
            <person name="Gundlach H."/>
            <person name="Hanada K."/>
            <person name="Heyl A."/>
            <person name="Hicks K.A."/>
            <person name="Hugh J."/>
            <person name="Lohr M."/>
            <person name="Mayer K."/>
            <person name="Melkozernov A."/>
            <person name="Murata T."/>
            <person name="Nelson D."/>
            <person name="Pils B."/>
            <person name="Prigge M."/>
            <person name="Reiss B."/>
            <person name="Renner T."/>
            <person name="Rombauts S."/>
            <person name="Rushton P."/>
            <person name="Sanderfoot A."/>
            <person name="Schween G."/>
            <person name="Shiu S.-H."/>
            <person name="Stueber K."/>
            <person name="Theodoulou F.L."/>
            <person name="Tu H."/>
            <person name="Van de Peer Y."/>
            <person name="Verrier P.J."/>
            <person name="Waters E."/>
            <person name="Wood A."/>
            <person name="Yang L."/>
            <person name="Cove D."/>
            <person name="Cuming A."/>
            <person name="Hasebe M."/>
            <person name="Lucas S."/>
            <person name="Mishler D.B."/>
            <person name="Reski R."/>
            <person name="Grigoriev I."/>
            <person name="Quatrano R.S."/>
            <person name="Boore J.L."/>
        </authorList>
    </citation>
    <scope>NUCLEOTIDE SEQUENCE [LARGE SCALE GENOMIC DNA]</scope>
    <source>
        <strain evidence="12 13">cv. Gransden 2004</strain>
    </source>
</reference>
<proteinExistence type="inferred from homology"/>
<dbReference type="EMBL" id="ABEU02000023">
    <property type="status" value="NOT_ANNOTATED_CDS"/>
    <property type="molecule type" value="Genomic_DNA"/>
</dbReference>
<keyword evidence="13" id="KW-1185">Reference proteome</keyword>
<gene>
    <name evidence="12" type="primary">LOC112275477</name>
</gene>
<dbReference type="GO" id="GO:0005880">
    <property type="term" value="C:nuclear microtubule"/>
    <property type="evidence" value="ECO:0000318"/>
    <property type="project" value="GO_Central"/>
</dbReference>
<dbReference type="FunCoup" id="A0A7I4FGJ8">
    <property type="interactions" value="553"/>
</dbReference>
<evidence type="ECO:0000256" key="5">
    <source>
        <dbReference type="ARBA" id="ARBA00022701"/>
    </source>
</evidence>
<dbReference type="EnsemblPlants" id="Pp3c23_4540V3.4">
    <property type="protein sequence ID" value="Pp3c23_4540V3.4"/>
    <property type="gene ID" value="Pp3c23_4540"/>
</dbReference>
<dbReference type="GO" id="GO:0030295">
    <property type="term" value="F:protein kinase activator activity"/>
    <property type="evidence" value="ECO:0000318"/>
    <property type="project" value="GO_Central"/>
</dbReference>
<feature type="region of interest" description="Disordered" evidence="9">
    <location>
        <begin position="171"/>
        <end position="226"/>
    </location>
</feature>
<dbReference type="GO" id="GO:0060236">
    <property type="term" value="P:regulation of mitotic spindle organization"/>
    <property type="evidence" value="ECO:0007669"/>
    <property type="project" value="InterPro"/>
</dbReference>
<feature type="domain" description="TPX2 central" evidence="11">
    <location>
        <begin position="445"/>
        <end position="591"/>
    </location>
</feature>
<dbReference type="GeneID" id="112275477"/>
<evidence type="ECO:0000256" key="2">
    <source>
        <dbReference type="ARBA" id="ARBA00004186"/>
    </source>
</evidence>
<comment type="subcellular location">
    <subcellularLocation>
        <location evidence="2">Cytoplasm</location>
        <location evidence="2">Cytoskeleton</location>
        <location evidence="2">Spindle</location>
    </subcellularLocation>
    <subcellularLocation>
        <location evidence="1">Nucleus</location>
    </subcellularLocation>
</comment>
<dbReference type="GO" id="GO:0005819">
    <property type="term" value="C:spindle"/>
    <property type="evidence" value="ECO:0007669"/>
    <property type="project" value="UniProtKB-SubCell"/>
</dbReference>
<keyword evidence="8" id="KW-0175">Coiled coil</keyword>
<feature type="compositionally biased region" description="Polar residues" evidence="9">
    <location>
        <begin position="767"/>
        <end position="777"/>
    </location>
</feature>
<dbReference type="Gramene" id="Pp3c23_4540V3.4">
    <property type="protein sequence ID" value="Pp3c23_4540V3.4"/>
    <property type="gene ID" value="Pp3c23_4540"/>
</dbReference>
<dbReference type="InterPro" id="IPR027329">
    <property type="entry name" value="TPX2_C"/>
</dbReference>
<reference evidence="12 13" key="2">
    <citation type="journal article" date="2018" name="Plant J.">
        <title>The Physcomitrella patens chromosome-scale assembly reveals moss genome structure and evolution.</title>
        <authorList>
            <person name="Lang D."/>
            <person name="Ullrich K.K."/>
            <person name="Murat F."/>
            <person name="Fuchs J."/>
            <person name="Jenkins J."/>
            <person name="Haas F.B."/>
            <person name="Piednoel M."/>
            <person name="Gundlach H."/>
            <person name="Van Bel M."/>
            <person name="Meyberg R."/>
            <person name="Vives C."/>
            <person name="Morata J."/>
            <person name="Symeonidi A."/>
            <person name="Hiss M."/>
            <person name="Muchero W."/>
            <person name="Kamisugi Y."/>
            <person name="Saleh O."/>
            <person name="Blanc G."/>
            <person name="Decker E.L."/>
            <person name="van Gessel N."/>
            <person name="Grimwood J."/>
            <person name="Hayes R.D."/>
            <person name="Graham S.W."/>
            <person name="Gunter L.E."/>
            <person name="McDaniel S.F."/>
            <person name="Hoernstein S.N.W."/>
            <person name="Larsson A."/>
            <person name="Li F.W."/>
            <person name="Perroud P.F."/>
            <person name="Phillips J."/>
            <person name="Ranjan P."/>
            <person name="Rokshar D.S."/>
            <person name="Rothfels C.J."/>
            <person name="Schneider L."/>
            <person name="Shu S."/>
            <person name="Stevenson D.W."/>
            <person name="Thummler F."/>
            <person name="Tillich M."/>
            <person name="Villarreal Aguilar J.C."/>
            <person name="Widiez T."/>
            <person name="Wong G.K."/>
            <person name="Wymore A."/>
            <person name="Zhang Y."/>
            <person name="Zimmer A.D."/>
            <person name="Quatrano R.S."/>
            <person name="Mayer K.F.X."/>
            <person name="Goodstein D."/>
            <person name="Casacuberta J.M."/>
            <person name="Vandepoele K."/>
            <person name="Reski R."/>
            <person name="Cuming A.C."/>
            <person name="Tuskan G.A."/>
            <person name="Maumus F."/>
            <person name="Salse J."/>
            <person name="Schmutz J."/>
            <person name="Rensing S.A."/>
        </authorList>
    </citation>
    <scope>NUCLEOTIDE SEQUENCE [LARGE SCALE GENOMIC DNA]</scope>
    <source>
        <strain evidence="12 13">cv. Gransden 2004</strain>
    </source>
</reference>
<feature type="region of interest" description="Disordered" evidence="9">
    <location>
        <begin position="737"/>
        <end position="784"/>
    </location>
</feature>
<evidence type="ECO:0000256" key="7">
    <source>
        <dbReference type="ARBA" id="ARBA00023242"/>
    </source>
</evidence>
<evidence type="ECO:0000256" key="6">
    <source>
        <dbReference type="ARBA" id="ARBA00023212"/>
    </source>
</evidence>
<evidence type="ECO:0000313" key="12">
    <source>
        <dbReference type="EnsemblPlants" id="Pp3c23_4540V3.4"/>
    </source>
</evidence>
<evidence type="ECO:0000256" key="1">
    <source>
        <dbReference type="ARBA" id="ARBA00004123"/>
    </source>
</evidence>
<accession>A0A7I4FGJ8</accession>
<dbReference type="PANTHER" id="PTHR14326:SF44">
    <property type="entry name" value="TARGETING PROTEIN FOR XKLP2"/>
    <property type="match status" value="1"/>
</dbReference>